<dbReference type="Proteomes" id="UP001589818">
    <property type="component" value="Unassembled WGS sequence"/>
</dbReference>
<organism evidence="2 3">
    <name type="scientific">Paenibacillus mendelii</name>
    <dbReference type="NCBI Taxonomy" id="206163"/>
    <lineage>
        <taxon>Bacteria</taxon>
        <taxon>Bacillati</taxon>
        <taxon>Bacillota</taxon>
        <taxon>Bacilli</taxon>
        <taxon>Bacillales</taxon>
        <taxon>Paenibacillaceae</taxon>
        <taxon>Paenibacillus</taxon>
    </lineage>
</organism>
<keyword evidence="3" id="KW-1185">Reference proteome</keyword>
<dbReference type="InterPro" id="IPR011009">
    <property type="entry name" value="Kinase-like_dom_sf"/>
</dbReference>
<dbReference type="Pfam" id="PF01636">
    <property type="entry name" value="APH"/>
    <property type="match status" value="1"/>
</dbReference>
<dbReference type="Gene3D" id="3.90.1200.10">
    <property type="match status" value="1"/>
</dbReference>
<dbReference type="InterPro" id="IPR002575">
    <property type="entry name" value="Aminoglycoside_PTrfase"/>
</dbReference>
<dbReference type="EMBL" id="JBHLVF010000011">
    <property type="protein sequence ID" value="MFC0391392.1"/>
    <property type="molecule type" value="Genomic_DNA"/>
</dbReference>
<sequence length="309" mass="35412">MEVNEVQLLEKTIQRYISPDAGVISIESKSIGMGFQAVDLLRHRVKLHVNGEETCVSFVTKKATYIERSTLSLLYSQAANVPYSLSIDSHAAGRSLLCIQDVDDQTDYGNLDIPSLQMKEMQALAHIHRTNMGNQTALPWLSRVDQAHISKMLNERWRPSWEAAKENKAFIEEYGVHLIAEIEDAAHHIVHDIGVVIQDESTYTLIHNDLNPGNVLVHHNEDVYFIDWEEARYGSLFFDIPLRCSSLKLANEYRDQLGIEIPQSRYEPLFSIASRYLGLRYMSWNLGAWQHNQQAKDDLKRYIEMVVSP</sequence>
<reference evidence="2 3" key="1">
    <citation type="submission" date="2024-09" db="EMBL/GenBank/DDBJ databases">
        <authorList>
            <person name="Sun Q."/>
            <person name="Mori K."/>
        </authorList>
    </citation>
    <scope>NUCLEOTIDE SEQUENCE [LARGE SCALE GENOMIC DNA]</scope>
    <source>
        <strain evidence="2 3">CCM 4839</strain>
    </source>
</reference>
<gene>
    <name evidence="2" type="ORF">ACFFJ8_08400</name>
</gene>
<protein>
    <submittedName>
        <fullName evidence="2">Phosphotransferase</fullName>
    </submittedName>
</protein>
<proteinExistence type="predicted"/>
<dbReference type="SUPFAM" id="SSF56112">
    <property type="entry name" value="Protein kinase-like (PK-like)"/>
    <property type="match status" value="1"/>
</dbReference>
<dbReference type="RefSeq" id="WP_204819955.1">
    <property type="nucleotide sequence ID" value="NZ_JANHOF010000006.1"/>
</dbReference>
<name>A0ABV6J691_9BACL</name>
<feature type="domain" description="Aminoglycoside phosphotransferase" evidence="1">
    <location>
        <begin position="122"/>
        <end position="240"/>
    </location>
</feature>
<evidence type="ECO:0000313" key="2">
    <source>
        <dbReference type="EMBL" id="MFC0391392.1"/>
    </source>
</evidence>
<evidence type="ECO:0000259" key="1">
    <source>
        <dbReference type="Pfam" id="PF01636"/>
    </source>
</evidence>
<comment type="caution">
    <text evidence="2">The sequence shown here is derived from an EMBL/GenBank/DDBJ whole genome shotgun (WGS) entry which is preliminary data.</text>
</comment>
<accession>A0ABV6J691</accession>
<evidence type="ECO:0000313" key="3">
    <source>
        <dbReference type="Proteomes" id="UP001589818"/>
    </source>
</evidence>